<evidence type="ECO:0000256" key="8">
    <source>
        <dbReference type="ARBA" id="ARBA00023009"/>
    </source>
</evidence>
<evidence type="ECO:0000256" key="10">
    <source>
        <dbReference type="ARBA" id="ARBA00023296"/>
    </source>
</evidence>
<protein>
    <recommendedName>
        <fullName evidence="13">Head-tail connector</fullName>
    </recommendedName>
</protein>
<dbReference type="GO" id="GO:0099002">
    <property type="term" value="P:symbiont genome ejection through host cell envelope, short tail mechanism"/>
    <property type="evidence" value="ECO:0007669"/>
    <property type="project" value="UniProtKB-KW"/>
</dbReference>
<gene>
    <name evidence="11" type="ORF">PM85_0012</name>
</gene>
<dbReference type="KEGG" id="vg:24724478"/>
<evidence type="ECO:0000256" key="5">
    <source>
        <dbReference type="ARBA" id="ARBA00022612"/>
    </source>
</evidence>
<proteinExistence type="predicted"/>
<organism evidence="11 12">
    <name type="scientific">Proteus phage PM 85</name>
    <dbReference type="NCBI Taxonomy" id="1560283"/>
    <lineage>
        <taxon>Viruses</taxon>
        <taxon>Duplodnaviria</taxon>
        <taxon>Heunggongvirae</taxon>
        <taxon>Uroviricota</taxon>
        <taxon>Caudoviricetes</taxon>
        <taxon>Autographivirales</taxon>
        <taxon>Autosignataviridae</taxon>
        <taxon>Molineuxvirinae</taxon>
        <taxon>Acadevirus</taxon>
        <taxon>Acadevirus PM85</taxon>
    </lineage>
</organism>
<dbReference type="RefSeq" id="YP_009152044.1">
    <property type="nucleotide sequence ID" value="NC_027379.1"/>
</dbReference>
<reference evidence="11 12" key="1">
    <citation type="submission" date="2014-10" db="EMBL/GenBank/DDBJ databases">
        <title>Prtoeus mirabilis bacteriophage PM 85.</title>
        <authorList>
            <person name="Shedko E.D."/>
            <person name="Morozova V.V."/>
            <person name="Tupikin A.E."/>
            <person name="Kabilov M.R."/>
            <person name="Kurilshikov A.M."/>
            <person name="Babkin I.V."/>
            <person name="Tikunova N.V."/>
        </authorList>
    </citation>
    <scope>NUCLEOTIDE SEQUENCE [LARGE SCALE GENOMIC DNA]</scope>
</reference>
<evidence type="ECO:0000256" key="1">
    <source>
        <dbReference type="ARBA" id="ARBA00003421"/>
    </source>
</evidence>
<evidence type="ECO:0000256" key="6">
    <source>
        <dbReference type="ARBA" id="ARBA00022844"/>
    </source>
</evidence>
<keyword evidence="4" id="KW-1162">Viral penetration into host cytoplasm</keyword>
<keyword evidence="12" id="KW-1185">Reference proteome</keyword>
<evidence type="ECO:0000256" key="7">
    <source>
        <dbReference type="ARBA" id="ARBA00022950"/>
    </source>
</evidence>
<dbReference type="GO" id="GO:0044423">
    <property type="term" value="C:virion component"/>
    <property type="evidence" value="ECO:0007669"/>
    <property type="project" value="UniProtKB-KW"/>
</dbReference>
<name>A0A0F6NYC4_9CAUD</name>
<dbReference type="OrthoDB" id="5112at10239"/>
<keyword evidence="10" id="KW-1160">Virus entry into host cell</keyword>
<evidence type="ECO:0000313" key="12">
    <source>
        <dbReference type="Proteomes" id="UP000204171"/>
    </source>
</evidence>
<dbReference type="Pfam" id="PF12236">
    <property type="entry name" value="Head-tail_con"/>
    <property type="match status" value="1"/>
</dbReference>
<dbReference type="Proteomes" id="UP000204171">
    <property type="component" value="Segment"/>
</dbReference>
<comment type="subcellular location">
    <subcellularLocation>
        <location evidence="2">Virion</location>
    </subcellularLocation>
</comment>
<keyword evidence="6" id="KW-0946">Virion</keyword>
<keyword evidence="7" id="KW-0118">Viral capsid assembly</keyword>
<evidence type="ECO:0000256" key="3">
    <source>
        <dbReference type="ARBA" id="ARBA00022470"/>
    </source>
</evidence>
<dbReference type="EMBL" id="KM819695">
    <property type="protein sequence ID" value="AIW03120.1"/>
    <property type="molecule type" value="Genomic_DNA"/>
</dbReference>
<evidence type="ECO:0000313" key="11">
    <source>
        <dbReference type="EMBL" id="AIW03120.1"/>
    </source>
</evidence>
<evidence type="ECO:0000256" key="2">
    <source>
        <dbReference type="ARBA" id="ARBA00004328"/>
    </source>
</evidence>
<keyword evidence="3" id="KW-1244">Viral short tail ejection system</keyword>
<dbReference type="InterPro" id="IPR020991">
    <property type="entry name" value="Connector_podovirus"/>
</dbReference>
<evidence type="ECO:0000256" key="9">
    <source>
        <dbReference type="ARBA" id="ARBA00023219"/>
    </source>
</evidence>
<keyword evidence="5" id="KW-1188">Viral release from host cell</keyword>
<evidence type="ECO:0008006" key="13">
    <source>
        <dbReference type="Google" id="ProtNLM"/>
    </source>
</evidence>
<accession>A0A0F6NYC4</accession>
<sequence length="516" mass="57738">MIPENGMTLAGKKSKIPKMWEKFATKRGSFLDRAKGYAKLTLPYLLNDQGDNTSSQNGWQGTGAQATNHLANKLAQVLFPAQRSFFRVDLTEKGEEALSKGGVDKTKLATLFAKVETNAMKSLEQRQFRSSMVEAFKHLIVAGNCLLFKPEKGNICAVPMNHYVVNRDTSGNLLDIIMLQKKALRTFDPATRMAIEVGMKGKKCKEDDEVKLYTHATLKPDGMWEVSQSADDIPIGKVSRVKEEKLPFIVLTWKRSYGEDWGRPLAEDYSGDLFVIQFLSEAVARGAALMADIKYLIRPGAQTDIEHFVQSGTGEVITGVEEDIHIVTLGKYADFTPISAVLEVYTRRIGVVFMMEALTRRDAERVTAVEIQRDALEIEQTMGGVYSLFAKTMQTPIAMWGLQDLGSNFTTELIDPVIVTGIEALGRMAELDKLANFAQYVALPAQWPEQAQRAIDWPKYMDWIRGQISAELPFLKDEDTIRQEEAQLQEQMQEQQLNQGLADSIPNVVQQGLQEA</sequence>
<keyword evidence="9" id="KW-0231">Viral genome packaging</keyword>
<comment type="function">
    <text evidence="1">Forms the portal vertex of the capsid. This portal plays critical roles in head assembly, genome packaging, neck/tail attachment, and genome ejection. The portal protein multimerizes as a single ring-shaped homododecamer arranged around a central channel.</text>
</comment>
<keyword evidence="8" id="KW-1171">Viral genome ejection through host cell envelope</keyword>
<evidence type="ECO:0000256" key="4">
    <source>
        <dbReference type="ARBA" id="ARBA00022595"/>
    </source>
</evidence>
<dbReference type="GeneID" id="24724478"/>